<proteinExistence type="predicted"/>
<keyword evidence="3" id="KW-1185">Reference proteome</keyword>
<evidence type="ECO:0000313" key="3">
    <source>
        <dbReference type="Proteomes" id="UP000215914"/>
    </source>
</evidence>
<accession>A0A9K3DI12</accession>
<dbReference type="EMBL" id="MNCJ02000332">
    <property type="protein sequence ID" value="KAF5755390.1"/>
    <property type="molecule type" value="Genomic_DNA"/>
</dbReference>
<feature type="compositionally biased region" description="Basic and acidic residues" evidence="1">
    <location>
        <begin position="158"/>
        <end position="177"/>
    </location>
</feature>
<organism evidence="2 3">
    <name type="scientific">Helianthus annuus</name>
    <name type="common">Common sunflower</name>
    <dbReference type="NCBI Taxonomy" id="4232"/>
    <lineage>
        <taxon>Eukaryota</taxon>
        <taxon>Viridiplantae</taxon>
        <taxon>Streptophyta</taxon>
        <taxon>Embryophyta</taxon>
        <taxon>Tracheophyta</taxon>
        <taxon>Spermatophyta</taxon>
        <taxon>Magnoliopsida</taxon>
        <taxon>eudicotyledons</taxon>
        <taxon>Gunneridae</taxon>
        <taxon>Pentapetalae</taxon>
        <taxon>asterids</taxon>
        <taxon>campanulids</taxon>
        <taxon>Asterales</taxon>
        <taxon>Asteraceae</taxon>
        <taxon>Asteroideae</taxon>
        <taxon>Heliantheae alliance</taxon>
        <taxon>Heliantheae</taxon>
        <taxon>Helianthus</taxon>
    </lineage>
</organism>
<reference evidence="2" key="2">
    <citation type="submission" date="2020-06" db="EMBL/GenBank/DDBJ databases">
        <title>Helianthus annuus Genome sequencing and assembly Release 2.</title>
        <authorList>
            <person name="Gouzy J."/>
            <person name="Langlade N."/>
            <person name="Munos S."/>
        </authorList>
    </citation>
    <scope>NUCLEOTIDE SEQUENCE</scope>
    <source>
        <tissue evidence="2">Leaves</tissue>
    </source>
</reference>
<dbReference type="PANTHER" id="PTHR34684:SF1">
    <property type="entry name" value="OS08G0192200 PROTEIN"/>
    <property type="match status" value="1"/>
</dbReference>
<feature type="compositionally biased region" description="Basic residues" evidence="1">
    <location>
        <begin position="210"/>
        <end position="241"/>
    </location>
</feature>
<reference evidence="2" key="1">
    <citation type="journal article" date="2017" name="Nature">
        <title>The sunflower genome provides insights into oil metabolism, flowering and Asterid evolution.</title>
        <authorList>
            <person name="Badouin H."/>
            <person name="Gouzy J."/>
            <person name="Grassa C.J."/>
            <person name="Murat F."/>
            <person name="Staton S.E."/>
            <person name="Cottret L."/>
            <person name="Lelandais-Briere C."/>
            <person name="Owens G.L."/>
            <person name="Carrere S."/>
            <person name="Mayjonade B."/>
            <person name="Legrand L."/>
            <person name="Gill N."/>
            <person name="Kane N.C."/>
            <person name="Bowers J.E."/>
            <person name="Hubner S."/>
            <person name="Bellec A."/>
            <person name="Berard A."/>
            <person name="Berges H."/>
            <person name="Blanchet N."/>
            <person name="Boniface M.C."/>
            <person name="Brunel D."/>
            <person name="Catrice O."/>
            <person name="Chaidir N."/>
            <person name="Claudel C."/>
            <person name="Donnadieu C."/>
            <person name="Faraut T."/>
            <person name="Fievet G."/>
            <person name="Helmstetter N."/>
            <person name="King M."/>
            <person name="Knapp S.J."/>
            <person name="Lai Z."/>
            <person name="Le Paslier M.C."/>
            <person name="Lippi Y."/>
            <person name="Lorenzon L."/>
            <person name="Mandel J.R."/>
            <person name="Marage G."/>
            <person name="Marchand G."/>
            <person name="Marquand E."/>
            <person name="Bret-Mestries E."/>
            <person name="Morien E."/>
            <person name="Nambeesan S."/>
            <person name="Nguyen T."/>
            <person name="Pegot-Espagnet P."/>
            <person name="Pouilly N."/>
            <person name="Raftis F."/>
            <person name="Sallet E."/>
            <person name="Schiex T."/>
            <person name="Thomas J."/>
            <person name="Vandecasteele C."/>
            <person name="Vares D."/>
            <person name="Vear F."/>
            <person name="Vautrin S."/>
            <person name="Crespi M."/>
            <person name="Mangin B."/>
            <person name="Burke J.M."/>
            <person name="Salse J."/>
            <person name="Munos S."/>
            <person name="Vincourt P."/>
            <person name="Rieseberg L.H."/>
            <person name="Langlade N.B."/>
        </authorList>
    </citation>
    <scope>NUCLEOTIDE SEQUENCE</scope>
    <source>
        <tissue evidence="2">Leaves</tissue>
    </source>
</reference>
<dbReference type="Gramene" id="mRNA:HanXRQr2_Chr17g0802261">
    <property type="protein sequence ID" value="mRNA:HanXRQr2_Chr17g0802261"/>
    <property type="gene ID" value="HanXRQr2_Chr17g0802261"/>
</dbReference>
<feature type="region of interest" description="Disordered" evidence="1">
    <location>
        <begin position="136"/>
        <end position="241"/>
    </location>
</feature>
<protein>
    <submittedName>
        <fullName evidence="2">Uncharacterized protein</fullName>
    </submittedName>
</protein>
<evidence type="ECO:0000313" key="2">
    <source>
        <dbReference type="EMBL" id="KAF5755390.1"/>
    </source>
</evidence>
<dbReference type="Proteomes" id="UP000215914">
    <property type="component" value="Unassembled WGS sequence"/>
</dbReference>
<name>A0A9K3DI12_HELAN</name>
<gene>
    <name evidence="2" type="ORF">HanXRQr2_Chr17g0802261</name>
</gene>
<sequence length="304" mass="35016">MDLETENRIAAILMKEAAELRREAARDGIDAYLRPNVRGRPNSRFLTATVLGVQQSNRAVEVNEMWRAREKEKELDNRFKKYEKRGAYNGVSDSKRSTSSRIEDYERKHTSVCSSSKSAIEGELKDDEIEEFLHSRAKRGRGTVGSRMDETGPYLPDSKGKTHLESPNDTGYRENGDNNRAILGPEKPRNLKSKSNSSSDEESCEEREKRAKRSKHRCSKHKSRDKSVDKKRKREKKRSKHHNYLQGLYGYLKSKVWWAFGTLCELVSTLVLKSDRHTKATRSKIEAQSAKAEGFSYPRRKVFI</sequence>
<evidence type="ECO:0000256" key="1">
    <source>
        <dbReference type="SAM" id="MobiDB-lite"/>
    </source>
</evidence>
<dbReference type="PANTHER" id="PTHR34684">
    <property type="entry name" value="OS08G0192200 PROTEIN"/>
    <property type="match status" value="1"/>
</dbReference>
<dbReference type="AlphaFoldDB" id="A0A9K3DI12"/>
<comment type="caution">
    <text evidence="2">The sequence shown here is derived from an EMBL/GenBank/DDBJ whole genome shotgun (WGS) entry which is preliminary data.</text>
</comment>